<evidence type="ECO:0000259" key="6">
    <source>
        <dbReference type="PROSITE" id="PS50893"/>
    </source>
</evidence>
<evidence type="ECO:0000256" key="5">
    <source>
        <dbReference type="ARBA" id="ARBA00022970"/>
    </source>
</evidence>
<keyword evidence="3" id="KW-0547">Nucleotide-binding</keyword>
<dbReference type="KEGG" id="sbu:SpiBuddy_2184"/>
<dbReference type="STRING" id="158189.SpiBuddy_2184"/>
<evidence type="ECO:0000256" key="2">
    <source>
        <dbReference type="ARBA" id="ARBA00022448"/>
    </source>
</evidence>
<dbReference type="GO" id="GO:0015658">
    <property type="term" value="F:branched-chain amino acid transmembrane transporter activity"/>
    <property type="evidence" value="ECO:0007669"/>
    <property type="project" value="TreeGrafter"/>
</dbReference>
<dbReference type="PROSITE" id="PS50893">
    <property type="entry name" value="ABC_TRANSPORTER_2"/>
    <property type="match status" value="1"/>
</dbReference>
<dbReference type="EMBL" id="CP002541">
    <property type="protein sequence ID" value="ADY14003.1"/>
    <property type="molecule type" value="Genomic_DNA"/>
</dbReference>
<feature type="domain" description="ABC transporter" evidence="6">
    <location>
        <begin position="4"/>
        <end position="234"/>
    </location>
</feature>
<dbReference type="InterPro" id="IPR003593">
    <property type="entry name" value="AAA+_ATPase"/>
</dbReference>
<gene>
    <name evidence="7" type="ordered locus">SpiBuddy_2184</name>
</gene>
<dbReference type="PANTHER" id="PTHR43820:SF3">
    <property type="entry name" value="BRANCHED-CHAIN AMINO ACID TRANSPORT SYSTEM,ATP-BINDING PROTEIN"/>
    <property type="match status" value="1"/>
</dbReference>
<accession>F0RSV3</accession>
<dbReference type="HOGENOM" id="CLU_000604_1_2_12"/>
<dbReference type="RefSeq" id="WP_013607852.1">
    <property type="nucleotide sequence ID" value="NC_015152.1"/>
</dbReference>
<organism evidence="7 8">
    <name type="scientific">Sphaerochaeta globosa (strain ATCC BAA-1886 / DSM 22777 / Buddy)</name>
    <name type="common">Spirochaeta sp. (strain Buddy)</name>
    <dbReference type="NCBI Taxonomy" id="158189"/>
    <lineage>
        <taxon>Bacteria</taxon>
        <taxon>Pseudomonadati</taxon>
        <taxon>Spirochaetota</taxon>
        <taxon>Spirochaetia</taxon>
        <taxon>Spirochaetales</taxon>
        <taxon>Sphaerochaetaceae</taxon>
        <taxon>Sphaerochaeta</taxon>
    </lineage>
</organism>
<evidence type="ECO:0000256" key="1">
    <source>
        <dbReference type="ARBA" id="ARBA00005417"/>
    </source>
</evidence>
<dbReference type="PANTHER" id="PTHR43820">
    <property type="entry name" value="HIGH-AFFINITY BRANCHED-CHAIN AMINO ACID TRANSPORT ATP-BINDING PROTEIN LIVF"/>
    <property type="match status" value="1"/>
</dbReference>
<reference evidence="8" key="1">
    <citation type="submission" date="2011-02" db="EMBL/GenBank/DDBJ databases">
        <title>Complete sequence of Spirochaeta sp. Buddy.</title>
        <authorList>
            <person name="Lucas S."/>
            <person name="Copeland A."/>
            <person name="Lapidus A."/>
            <person name="Cheng J.-F."/>
            <person name="Goodwin L."/>
            <person name="Pitluck S."/>
            <person name="Zeytun A."/>
            <person name="Detter J.C."/>
            <person name="Han C."/>
            <person name="Tapia R."/>
            <person name="Land M."/>
            <person name="Hauser L."/>
            <person name="Kyrpides N."/>
            <person name="Ivanova N."/>
            <person name="Mikhailova N."/>
            <person name="Pagani I."/>
            <person name="Ritalahti K.M."/>
            <person name="Loeffler F.E."/>
            <person name="Woyke T."/>
        </authorList>
    </citation>
    <scope>NUCLEOTIDE SEQUENCE [LARGE SCALE GENOMIC DNA]</scope>
    <source>
        <strain evidence="8">ATCC BAA-1886 / DSM 22777 / Buddy</strain>
    </source>
</reference>
<dbReference type="InterPro" id="IPR003439">
    <property type="entry name" value="ABC_transporter-like_ATP-bd"/>
</dbReference>
<dbReference type="GO" id="GO:0015807">
    <property type="term" value="P:L-amino acid transport"/>
    <property type="evidence" value="ECO:0007669"/>
    <property type="project" value="TreeGrafter"/>
</dbReference>
<dbReference type="CDD" id="cd03224">
    <property type="entry name" value="ABC_TM1139_LivF_branched"/>
    <property type="match status" value="1"/>
</dbReference>
<dbReference type="InterPro" id="IPR017871">
    <property type="entry name" value="ABC_transporter-like_CS"/>
</dbReference>
<dbReference type="OrthoDB" id="9776369at2"/>
<keyword evidence="8" id="KW-1185">Reference proteome</keyword>
<protein>
    <submittedName>
        <fullName evidence="7">ABC transporter related protein</fullName>
    </submittedName>
</protein>
<evidence type="ECO:0000313" key="7">
    <source>
        <dbReference type="EMBL" id="ADY14003.1"/>
    </source>
</evidence>
<dbReference type="Proteomes" id="UP000008466">
    <property type="component" value="Chromosome"/>
</dbReference>
<dbReference type="Pfam" id="PF00005">
    <property type="entry name" value="ABC_tran"/>
    <property type="match status" value="1"/>
</dbReference>
<keyword evidence="2" id="KW-0813">Transport</keyword>
<keyword evidence="4" id="KW-0067">ATP-binding</keyword>
<dbReference type="GO" id="GO:0016887">
    <property type="term" value="F:ATP hydrolysis activity"/>
    <property type="evidence" value="ECO:0007669"/>
    <property type="project" value="InterPro"/>
</dbReference>
<evidence type="ECO:0000256" key="4">
    <source>
        <dbReference type="ARBA" id="ARBA00022840"/>
    </source>
</evidence>
<dbReference type="SMART" id="SM00382">
    <property type="entry name" value="AAA"/>
    <property type="match status" value="1"/>
</dbReference>
<dbReference type="Gene3D" id="3.40.50.300">
    <property type="entry name" value="P-loop containing nucleotide triphosphate hydrolases"/>
    <property type="match status" value="1"/>
</dbReference>
<sequence length="242" mass="26316">MALLEIHDVTVAYGMVEALHAITMQIQEGTITSIIGSNGAGKTTIINAISAMVPYKGSIQFDGKQLPLKSNQVVRKGIVQVPEGRKVFAGLTVEENLLVGAYTITDRKQLPQLLARQYALFPRLKERKDQDAGTLSGGEQQMLVICRALMGGPRLLMLDEPSLGLAPIIVREVFETIKQIKESGTTILLVEQNANKSLCMSDYGYVIENGRVILEGKGLALLSDSKVAEAYLGGKRKPMDCK</sequence>
<dbReference type="GO" id="GO:0005524">
    <property type="term" value="F:ATP binding"/>
    <property type="evidence" value="ECO:0007669"/>
    <property type="project" value="UniProtKB-KW"/>
</dbReference>
<dbReference type="InterPro" id="IPR052156">
    <property type="entry name" value="BCAA_Transport_ATP-bd_LivF"/>
</dbReference>
<proteinExistence type="inferred from homology"/>
<evidence type="ECO:0000313" key="8">
    <source>
        <dbReference type="Proteomes" id="UP000008466"/>
    </source>
</evidence>
<dbReference type="PROSITE" id="PS00211">
    <property type="entry name" value="ABC_TRANSPORTER_1"/>
    <property type="match status" value="1"/>
</dbReference>
<name>F0RSV3_SPHGB</name>
<dbReference type="SUPFAM" id="SSF52540">
    <property type="entry name" value="P-loop containing nucleoside triphosphate hydrolases"/>
    <property type="match status" value="1"/>
</dbReference>
<keyword evidence="5" id="KW-0029">Amino-acid transport</keyword>
<comment type="similarity">
    <text evidence="1">Belongs to the ABC transporter superfamily.</text>
</comment>
<dbReference type="eggNOG" id="COG0410">
    <property type="taxonomic scope" value="Bacteria"/>
</dbReference>
<evidence type="ECO:0000256" key="3">
    <source>
        <dbReference type="ARBA" id="ARBA00022741"/>
    </source>
</evidence>
<dbReference type="InterPro" id="IPR027417">
    <property type="entry name" value="P-loop_NTPase"/>
</dbReference>
<dbReference type="AlphaFoldDB" id="F0RSV3"/>